<sequence>MRRPDVAGLMAGVARRFNCVALALGALAAFWSVTSIDEQLAFMRTSVAVQGTVVRLNHGAHHPQIEFVTRSGERVSFPGSFVSTEVGDTVPVRYDPARPRITAQVDTFTNNWLDSLMAIAFTIALLYAGLTGQSLLSRAGGTGRG</sequence>
<dbReference type="EMBL" id="CABVQD010000014">
    <property type="protein sequence ID" value="VWB87349.1"/>
    <property type="molecule type" value="Genomic_DNA"/>
</dbReference>
<name>A0A6J5E495_9BURK</name>
<evidence type="ECO:0000313" key="3">
    <source>
        <dbReference type="Proteomes" id="UP000494330"/>
    </source>
</evidence>
<dbReference type="AlphaFoldDB" id="A0A6J5E495"/>
<keyword evidence="3" id="KW-1185">Reference proteome</keyword>
<feature type="transmembrane region" description="Helical" evidence="1">
    <location>
        <begin position="116"/>
        <end position="136"/>
    </location>
</feature>
<evidence type="ECO:0000313" key="2">
    <source>
        <dbReference type="EMBL" id="VWB87349.1"/>
    </source>
</evidence>
<reference evidence="2 3" key="1">
    <citation type="submission" date="2019-09" db="EMBL/GenBank/DDBJ databases">
        <authorList>
            <person name="Depoorter E."/>
        </authorList>
    </citation>
    <scope>NUCLEOTIDE SEQUENCE [LARGE SCALE GENOMIC DNA]</scope>
    <source>
        <strain evidence="2">LMG 30113</strain>
    </source>
</reference>
<keyword evidence="1" id="KW-0472">Membrane</keyword>
<keyword evidence="1" id="KW-0812">Transmembrane</keyword>
<dbReference type="Proteomes" id="UP000494330">
    <property type="component" value="Unassembled WGS sequence"/>
</dbReference>
<gene>
    <name evidence="2" type="ORF">BPA30113_04043</name>
</gene>
<accession>A0A6J5E495</accession>
<evidence type="ECO:0008006" key="4">
    <source>
        <dbReference type="Google" id="ProtNLM"/>
    </source>
</evidence>
<protein>
    <recommendedName>
        <fullName evidence="4">DUF3592 domain-containing protein</fullName>
    </recommendedName>
</protein>
<evidence type="ECO:0000256" key="1">
    <source>
        <dbReference type="SAM" id="Phobius"/>
    </source>
</evidence>
<organism evidence="2 3">
    <name type="scientific">Burkholderia paludis</name>
    <dbReference type="NCBI Taxonomy" id="1506587"/>
    <lineage>
        <taxon>Bacteria</taxon>
        <taxon>Pseudomonadati</taxon>
        <taxon>Pseudomonadota</taxon>
        <taxon>Betaproteobacteria</taxon>
        <taxon>Burkholderiales</taxon>
        <taxon>Burkholderiaceae</taxon>
        <taxon>Burkholderia</taxon>
        <taxon>Burkholderia cepacia complex</taxon>
    </lineage>
</organism>
<proteinExistence type="predicted"/>
<keyword evidence="1" id="KW-1133">Transmembrane helix</keyword>